<dbReference type="Proteomes" id="UP000619838">
    <property type="component" value="Unassembled WGS sequence"/>
</dbReference>
<protein>
    <recommendedName>
        <fullName evidence="14">Probable dual-specificity RNA methyltransferase RlmN</fullName>
        <ecNumber evidence="14">2.1.1.192</ecNumber>
    </recommendedName>
    <alternativeName>
        <fullName evidence="14">23S rRNA (adenine(2503)-C(2))-methyltransferase</fullName>
    </alternativeName>
    <alternativeName>
        <fullName evidence="14">23S rRNA m2A2503 methyltransferase</fullName>
    </alternativeName>
    <alternativeName>
        <fullName evidence="14">Ribosomal RNA large subunit methyltransferase N</fullName>
    </alternativeName>
    <alternativeName>
        <fullName evidence="14">tRNA (adenine(37)-C(2))-methyltransferase</fullName>
    </alternativeName>
    <alternativeName>
        <fullName evidence="14">tRNA m2A37 methyltransferase</fullName>
    </alternativeName>
</protein>
<keyword evidence="6 14" id="KW-0489">Methyltransferase</keyword>
<dbReference type="HAMAP" id="MF_01849">
    <property type="entry name" value="RNA_methyltr_RlmN"/>
    <property type="match status" value="1"/>
</dbReference>
<keyword evidence="13 14" id="KW-1015">Disulfide bond</keyword>
<feature type="active site" description="Proton acceptor" evidence="14">
    <location>
        <position position="99"/>
    </location>
</feature>
<dbReference type="GO" id="GO:0032259">
    <property type="term" value="P:methylation"/>
    <property type="evidence" value="ECO:0007669"/>
    <property type="project" value="UniProtKB-KW"/>
</dbReference>
<dbReference type="SUPFAM" id="SSF102114">
    <property type="entry name" value="Radical SAM enzymes"/>
    <property type="match status" value="1"/>
</dbReference>
<keyword evidence="3 14" id="KW-0004">4Fe-4S</keyword>
<dbReference type="PIRSF" id="PIRSF006004">
    <property type="entry name" value="CHP00048"/>
    <property type="match status" value="1"/>
</dbReference>
<feature type="binding site" evidence="14">
    <location>
        <position position="123"/>
    </location>
    <ligand>
        <name>[4Fe-4S] cluster</name>
        <dbReference type="ChEBI" id="CHEBI:49883"/>
        <note>4Fe-4S-S-AdoMet</note>
    </ligand>
</feature>
<dbReference type="GO" id="GO:0008168">
    <property type="term" value="F:methyltransferase activity"/>
    <property type="evidence" value="ECO:0007669"/>
    <property type="project" value="UniProtKB-KW"/>
</dbReference>
<sequence>MPVLENIKSLSRKELQNLMHDYGEPPFRAGQIHRCLYSDRCTDFQSMTTLSTSLRSRLSEEFVLPACSIEQRQNDRTGGEGGEATRKYLVQLHDGLAVETVLIPSPGRWTVCVSTQVGCPLQCAFCATGTMGFTRNLNAAEIVEQVLLVNDELAENSGKRQVTNVVFMGMGEPLLNLDQVIEAIDTLTCEQYRFHLSRHKITVSTVGLIPAIAKLADSGRNVKLALSLHSADQGKRETMIPSAADNRLPELAGALDYYGRITGTPVTLVYMLLEDINDSRDDALQLARFARRFLCKINLIDYNAIVNIKFKSTGNQRRDTFIQTLLDKGLQVTVRRSQGSSISAACGQLAIRNRPSSNQNA</sequence>
<feature type="binding site" evidence="14">
    <location>
        <position position="303"/>
    </location>
    <ligand>
        <name>S-adenosyl-L-methionine</name>
        <dbReference type="ChEBI" id="CHEBI:59789"/>
    </ligand>
</feature>
<feature type="binding site" evidence="14">
    <location>
        <begin position="227"/>
        <end position="229"/>
    </location>
    <ligand>
        <name>S-adenosyl-L-methionine</name>
        <dbReference type="ChEBI" id="CHEBI:59789"/>
    </ligand>
</feature>
<dbReference type="EC" id="2.1.1.192" evidence="14"/>
<comment type="subcellular location">
    <subcellularLocation>
        <location evidence="1 14">Cytoplasm</location>
    </subcellularLocation>
</comment>
<comment type="similarity">
    <text evidence="2 14">Belongs to the radical SAM superfamily. RlmN family.</text>
</comment>
<proteinExistence type="inferred from homology"/>
<comment type="caution">
    <text evidence="14">Lacks conserved residue(s) required for the propagation of feature annotation.</text>
</comment>
<dbReference type="SFLD" id="SFLDS00029">
    <property type="entry name" value="Radical_SAM"/>
    <property type="match status" value="1"/>
</dbReference>
<keyword evidence="17" id="KW-1185">Reference proteome</keyword>
<keyword evidence="10 14" id="KW-0479">Metal-binding</keyword>
<comment type="caution">
    <text evidence="16">The sequence shown here is derived from an EMBL/GenBank/DDBJ whole genome shotgun (WGS) entry which is preliminary data.</text>
</comment>
<evidence type="ECO:0000313" key="16">
    <source>
        <dbReference type="EMBL" id="MBF0637165.1"/>
    </source>
</evidence>
<feature type="binding site" evidence="14">
    <location>
        <position position="119"/>
    </location>
    <ligand>
        <name>[4Fe-4S] cluster</name>
        <dbReference type="ChEBI" id="CHEBI:49883"/>
        <note>4Fe-4S-S-AdoMet</note>
    </ligand>
</feature>
<evidence type="ECO:0000256" key="6">
    <source>
        <dbReference type="ARBA" id="ARBA00022603"/>
    </source>
</evidence>
<dbReference type="InterPro" id="IPR004383">
    <property type="entry name" value="rRNA_lsu_MTrfase_RlmN/Cfr"/>
</dbReference>
<name>A0ABR9XTL9_9CHLB</name>
<evidence type="ECO:0000259" key="15">
    <source>
        <dbReference type="PROSITE" id="PS51918"/>
    </source>
</evidence>
<dbReference type="InterPro" id="IPR013785">
    <property type="entry name" value="Aldolase_TIM"/>
</dbReference>
<dbReference type="SFLD" id="SFLDF00275">
    <property type="entry name" value="adenosine_C2_methyltransferase"/>
    <property type="match status" value="1"/>
</dbReference>
<evidence type="ECO:0000256" key="8">
    <source>
        <dbReference type="ARBA" id="ARBA00022691"/>
    </source>
</evidence>
<keyword evidence="12 14" id="KW-0411">Iron-sulfur</keyword>
<dbReference type="PROSITE" id="PS51918">
    <property type="entry name" value="RADICAL_SAM"/>
    <property type="match status" value="1"/>
</dbReference>
<evidence type="ECO:0000256" key="7">
    <source>
        <dbReference type="ARBA" id="ARBA00022679"/>
    </source>
</evidence>
<keyword evidence="5 14" id="KW-0698">rRNA processing</keyword>
<feature type="domain" description="Radical SAM core" evidence="15">
    <location>
        <begin position="105"/>
        <end position="341"/>
    </location>
</feature>
<keyword evidence="7 14" id="KW-0808">Transferase</keyword>
<evidence type="ECO:0000256" key="12">
    <source>
        <dbReference type="ARBA" id="ARBA00023014"/>
    </source>
</evidence>
<feature type="binding site" evidence="14">
    <location>
        <position position="204"/>
    </location>
    <ligand>
        <name>S-adenosyl-L-methionine</name>
        <dbReference type="ChEBI" id="CHEBI:59789"/>
    </ligand>
</feature>
<keyword evidence="9 14" id="KW-0819">tRNA processing</keyword>
<dbReference type="InterPro" id="IPR048641">
    <property type="entry name" value="RlmN_N"/>
</dbReference>
<evidence type="ECO:0000256" key="1">
    <source>
        <dbReference type="ARBA" id="ARBA00004496"/>
    </source>
</evidence>
<evidence type="ECO:0000256" key="9">
    <source>
        <dbReference type="ARBA" id="ARBA00022694"/>
    </source>
</evidence>
<feature type="binding site" evidence="14">
    <location>
        <begin position="171"/>
        <end position="172"/>
    </location>
    <ligand>
        <name>S-adenosyl-L-methionine</name>
        <dbReference type="ChEBI" id="CHEBI:59789"/>
    </ligand>
</feature>
<comment type="function">
    <text evidence="14">Specifically methylates position 2 of adenine 2503 in 23S rRNA and position 2 of adenine 37 in tRNAs.</text>
</comment>
<gene>
    <name evidence="14 16" type="primary">rlmN</name>
    <name evidence="16" type="ORF">INT08_08280</name>
</gene>
<dbReference type="PANTHER" id="PTHR30544">
    <property type="entry name" value="23S RRNA METHYLTRANSFERASE"/>
    <property type="match status" value="1"/>
</dbReference>
<dbReference type="InterPro" id="IPR007197">
    <property type="entry name" value="rSAM"/>
</dbReference>
<comment type="cofactor">
    <cofactor evidence="14">
        <name>[4Fe-4S] cluster</name>
        <dbReference type="ChEBI" id="CHEBI:49883"/>
    </cofactor>
    <text evidence="14">Binds 1 [4Fe-4S] cluster. The cluster is coordinated with 3 cysteines and an exchangeable S-adenosyl-L-methionine.</text>
</comment>
<comment type="miscellaneous">
    <text evidence="14">Reaction proceeds by a ping-pong mechanism involving intermediate methylation of a conserved cysteine residue.</text>
</comment>
<feature type="active site" description="S-methylcysteine intermediate" evidence="14">
    <location>
        <position position="346"/>
    </location>
</feature>
<dbReference type="PANTHER" id="PTHR30544:SF5">
    <property type="entry name" value="RADICAL SAM CORE DOMAIN-CONTAINING PROTEIN"/>
    <property type="match status" value="1"/>
</dbReference>
<dbReference type="NCBIfam" id="TIGR00048">
    <property type="entry name" value="rRNA_mod_RlmN"/>
    <property type="match status" value="1"/>
</dbReference>
<dbReference type="Gene3D" id="1.10.150.530">
    <property type="match status" value="1"/>
</dbReference>
<dbReference type="EMBL" id="JADGII010000013">
    <property type="protein sequence ID" value="MBF0637165.1"/>
    <property type="molecule type" value="Genomic_DNA"/>
</dbReference>
<feature type="binding site" evidence="14">
    <location>
        <position position="126"/>
    </location>
    <ligand>
        <name>[4Fe-4S] cluster</name>
        <dbReference type="ChEBI" id="CHEBI:49883"/>
        <note>4Fe-4S-S-AdoMet</note>
    </ligand>
</feature>
<keyword evidence="8 14" id="KW-0949">S-adenosyl-L-methionine</keyword>
<evidence type="ECO:0000256" key="2">
    <source>
        <dbReference type="ARBA" id="ARBA00007544"/>
    </source>
</evidence>
<dbReference type="Pfam" id="PF21016">
    <property type="entry name" value="RlmN_N"/>
    <property type="match status" value="1"/>
</dbReference>
<evidence type="ECO:0000256" key="5">
    <source>
        <dbReference type="ARBA" id="ARBA00022552"/>
    </source>
</evidence>
<comment type="catalytic activity">
    <reaction evidence="14">
        <text>adenosine(37) in tRNA + 2 reduced [2Fe-2S]-[ferredoxin] + 2 S-adenosyl-L-methionine = 2-methyladenosine(37) in tRNA + 5'-deoxyadenosine + L-methionine + 2 oxidized [2Fe-2S]-[ferredoxin] + S-adenosyl-L-homocysteine</text>
        <dbReference type="Rhea" id="RHEA:43332"/>
        <dbReference type="Rhea" id="RHEA-COMP:10000"/>
        <dbReference type="Rhea" id="RHEA-COMP:10001"/>
        <dbReference type="Rhea" id="RHEA-COMP:10162"/>
        <dbReference type="Rhea" id="RHEA-COMP:10485"/>
        <dbReference type="ChEBI" id="CHEBI:17319"/>
        <dbReference type="ChEBI" id="CHEBI:33737"/>
        <dbReference type="ChEBI" id="CHEBI:33738"/>
        <dbReference type="ChEBI" id="CHEBI:57844"/>
        <dbReference type="ChEBI" id="CHEBI:57856"/>
        <dbReference type="ChEBI" id="CHEBI:59789"/>
        <dbReference type="ChEBI" id="CHEBI:74411"/>
        <dbReference type="ChEBI" id="CHEBI:74497"/>
        <dbReference type="EC" id="2.1.1.192"/>
    </reaction>
</comment>
<keyword evidence="11 14" id="KW-0408">Iron</keyword>
<dbReference type="InterPro" id="IPR058240">
    <property type="entry name" value="rSAM_sf"/>
</dbReference>
<comment type="catalytic activity">
    <reaction evidence="14">
        <text>adenosine(2503) in 23S rRNA + 2 reduced [2Fe-2S]-[ferredoxin] + 2 S-adenosyl-L-methionine = 2-methyladenosine(2503) in 23S rRNA + 5'-deoxyadenosine + L-methionine + 2 oxidized [2Fe-2S]-[ferredoxin] + S-adenosyl-L-homocysteine</text>
        <dbReference type="Rhea" id="RHEA:42916"/>
        <dbReference type="Rhea" id="RHEA-COMP:10000"/>
        <dbReference type="Rhea" id="RHEA-COMP:10001"/>
        <dbReference type="Rhea" id="RHEA-COMP:10152"/>
        <dbReference type="Rhea" id="RHEA-COMP:10282"/>
        <dbReference type="ChEBI" id="CHEBI:17319"/>
        <dbReference type="ChEBI" id="CHEBI:33737"/>
        <dbReference type="ChEBI" id="CHEBI:33738"/>
        <dbReference type="ChEBI" id="CHEBI:57844"/>
        <dbReference type="ChEBI" id="CHEBI:57856"/>
        <dbReference type="ChEBI" id="CHEBI:59789"/>
        <dbReference type="ChEBI" id="CHEBI:74411"/>
        <dbReference type="ChEBI" id="CHEBI:74497"/>
        <dbReference type="EC" id="2.1.1.192"/>
    </reaction>
</comment>
<dbReference type="InterPro" id="IPR040072">
    <property type="entry name" value="Methyltransferase_A"/>
</dbReference>
<evidence type="ECO:0000313" key="17">
    <source>
        <dbReference type="Proteomes" id="UP000619838"/>
    </source>
</evidence>
<dbReference type="InterPro" id="IPR027492">
    <property type="entry name" value="RNA_MTrfase_RlmN"/>
</dbReference>
<accession>A0ABR9XTL9</accession>
<reference evidence="16 17" key="1">
    <citation type="journal article" date="2020" name="Microorganisms">
        <title>Simultaneous Genome Sequencing of Prosthecochloris ethylica and Desulfuromonas acetoxidans within a Syntrophic Mixture Reveals Unique Pili and Protein Interactions.</title>
        <authorList>
            <person name="Kyndt J.A."/>
            <person name="Van Beeumen J.J."/>
            <person name="Meyer T.E."/>
        </authorList>
    </citation>
    <scope>NUCLEOTIDE SEQUENCE [LARGE SCALE GENOMIC DNA]</scope>
    <source>
        <strain evidence="16 17">N3</strain>
    </source>
</reference>
<evidence type="ECO:0000256" key="11">
    <source>
        <dbReference type="ARBA" id="ARBA00023004"/>
    </source>
</evidence>
<evidence type="ECO:0000256" key="10">
    <source>
        <dbReference type="ARBA" id="ARBA00022723"/>
    </source>
</evidence>
<dbReference type="CDD" id="cd01335">
    <property type="entry name" value="Radical_SAM"/>
    <property type="match status" value="1"/>
</dbReference>
<dbReference type="SFLD" id="SFLDG01062">
    <property type="entry name" value="methyltransferase_(Class_A)"/>
    <property type="match status" value="1"/>
</dbReference>
<evidence type="ECO:0000256" key="13">
    <source>
        <dbReference type="ARBA" id="ARBA00023157"/>
    </source>
</evidence>
<keyword evidence="4 14" id="KW-0963">Cytoplasm</keyword>
<dbReference type="Pfam" id="PF04055">
    <property type="entry name" value="Radical_SAM"/>
    <property type="match status" value="1"/>
</dbReference>
<organism evidence="16 17">
    <name type="scientific">Prosthecochloris ethylica</name>
    <dbReference type="NCBI Taxonomy" id="2743976"/>
    <lineage>
        <taxon>Bacteria</taxon>
        <taxon>Pseudomonadati</taxon>
        <taxon>Chlorobiota</taxon>
        <taxon>Chlorobiia</taxon>
        <taxon>Chlorobiales</taxon>
        <taxon>Chlorobiaceae</taxon>
        <taxon>Prosthecochloris</taxon>
    </lineage>
</organism>
<evidence type="ECO:0000256" key="4">
    <source>
        <dbReference type="ARBA" id="ARBA00022490"/>
    </source>
</evidence>
<evidence type="ECO:0000256" key="14">
    <source>
        <dbReference type="HAMAP-Rule" id="MF_01849"/>
    </source>
</evidence>
<evidence type="ECO:0000256" key="3">
    <source>
        <dbReference type="ARBA" id="ARBA00022485"/>
    </source>
</evidence>
<dbReference type="Gene3D" id="3.20.20.70">
    <property type="entry name" value="Aldolase class I"/>
    <property type="match status" value="1"/>
</dbReference>